<gene>
    <name evidence="2" type="ORF">DCF19_04725</name>
</gene>
<reference evidence="2 3" key="1">
    <citation type="submission" date="2018-04" db="EMBL/GenBank/DDBJ databases">
        <authorList>
            <person name="Go L.Y."/>
            <person name="Mitchell J.A."/>
        </authorList>
    </citation>
    <scope>NUCLEOTIDE SEQUENCE [LARGE SCALE GENOMIC DNA]</scope>
    <source>
        <strain evidence="2">ULC066bin1</strain>
    </source>
</reference>
<organism evidence="2 3">
    <name type="scientific">Pseudanabaena frigida</name>
    <dbReference type="NCBI Taxonomy" id="945775"/>
    <lineage>
        <taxon>Bacteria</taxon>
        <taxon>Bacillati</taxon>
        <taxon>Cyanobacteriota</taxon>
        <taxon>Cyanophyceae</taxon>
        <taxon>Pseudanabaenales</taxon>
        <taxon>Pseudanabaenaceae</taxon>
        <taxon>Pseudanabaena</taxon>
    </lineage>
</organism>
<feature type="compositionally biased region" description="Polar residues" evidence="1">
    <location>
        <begin position="28"/>
        <end position="56"/>
    </location>
</feature>
<dbReference type="Proteomes" id="UP000249467">
    <property type="component" value="Unassembled WGS sequence"/>
</dbReference>
<accession>A0A2W4Y744</accession>
<evidence type="ECO:0008006" key="4">
    <source>
        <dbReference type="Google" id="ProtNLM"/>
    </source>
</evidence>
<protein>
    <recommendedName>
        <fullName evidence="4">Lipocalin-like domain-containing protein</fullName>
    </recommendedName>
</protein>
<dbReference type="EMBL" id="QBML01000005">
    <property type="protein sequence ID" value="PZO43261.1"/>
    <property type="molecule type" value="Genomic_DNA"/>
</dbReference>
<sequence>MQKLISIVLSAFLLTNCAPEPQPPTIADTPQNQSSPIASLTQSQAKPKVASNSSRPPLSKFVGKWLVTDKNGNKYNMEFTANGLLTSSADGYPVSGNISWAFADDTHLIFGNQNTAAFRFEGNDTLIIGEPPEVLKYQRVK</sequence>
<evidence type="ECO:0000256" key="1">
    <source>
        <dbReference type="SAM" id="MobiDB-lite"/>
    </source>
</evidence>
<evidence type="ECO:0000313" key="2">
    <source>
        <dbReference type="EMBL" id="PZO43261.1"/>
    </source>
</evidence>
<dbReference type="AlphaFoldDB" id="A0A2W4Y744"/>
<reference evidence="2 3" key="2">
    <citation type="submission" date="2018-06" db="EMBL/GenBank/DDBJ databases">
        <title>Metagenomic assembly of (sub)arctic Cyanobacteria and their associated microbiome from non-axenic cultures.</title>
        <authorList>
            <person name="Baurain D."/>
        </authorList>
    </citation>
    <scope>NUCLEOTIDE SEQUENCE [LARGE SCALE GENOMIC DNA]</scope>
    <source>
        <strain evidence="2">ULC066bin1</strain>
    </source>
</reference>
<proteinExistence type="predicted"/>
<comment type="caution">
    <text evidence="2">The sequence shown here is derived from an EMBL/GenBank/DDBJ whole genome shotgun (WGS) entry which is preliminary data.</text>
</comment>
<name>A0A2W4Y744_9CYAN</name>
<feature type="region of interest" description="Disordered" evidence="1">
    <location>
        <begin position="22"/>
        <end position="57"/>
    </location>
</feature>
<evidence type="ECO:0000313" key="3">
    <source>
        <dbReference type="Proteomes" id="UP000249467"/>
    </source>
</evidence>